<gene>
    <name evidence="2" type="ORF">S01H1_29556</name>
</gene>
<proteinExistence type="predicted"/>
<keyword evidence="1" id="KW-0812">Transmembrane</keyword>
<sequence length="221" mass="25118">PGIRRISENHEQTQRLLKRHSEYFNSHPFMSSFILGSVLRLEENAINNSGNAHKDIEIIKTRLAGVLGSLGDRLFWKFLKPLASIVALIMIFTLREFYPWNMFVSLVYFLFIFNVLHLFYRLFGILQGYRSGTGVIHNKSIQCIERLNFRITCFALGFLGLLSVLELREAYAGDFLGIIIFIAASSTAFLLNYKKSLPGLGIIASLAVSFIIYSLFHLTGN</sequence>
<dbReference type="EMBL" id="BARS01018135">
    <property type="protein sequence ID" value="GAF91104.1"/>
    <property type="molecule type" value="Genomic_DNA"/>
</dbReference>
<feature type="non-terminal residue" evidence="2">
    <location>
        <position position="1"/>
    </location>
</feature>
<dbReference type="InterPro" id="IPR004704">
    <property type="entry name" value="PTS_IID_man"/>
</dbReference>
<feature type="transmembrane region" description="Helical" evidence="1">
    <location>
        <begin position="171"/>
        <end position="190"/>
    </location>
</feature>
<dbReference type="AlphaFoldDB" id="X0TD22"/>
<evidence type="ECO:0000256" key="1">
    <source>
        <dbReference type="SAM" id="Phobius"/>
    </source>
</evidence>
<dbReference type="Pfam" id="PF03613">
    <property type="entry name" value="EIID-AGA"/>
    <property type="match status" value="1"/>
</dbReference>
<accession>X0TD22</accession>
<feature type="transmembrane region" description="Helical" evidence="1">
    <location>
        <begin position="147"/>
        <end position="165"/>
    </location>
</feature>
<organism evidence="2">
    <name type="scientific">marine sediment metagenome</name>
    <dbReference type="NCBI Taxonomy" id="412755"/>
    <lineage>
        <taxon>unclassified sequences</taxon>
        <taxon>metagenomes</taxon>
        <taxon>ecological metagenomes</taxon>
    </lineage>
</organism>
<comment type="caution">
    <text evidence="2">The sequence shown here is derived from an EMBL/GenBank/DDBJ whole genome shotgun (WGS) entry which is preliminary data.</text>
</comment>
<keyword evidence="1" id="KW-0472">Membrane</keyword>
<dbReference type="GO" id="GO:0016020">
    <property type="term" value="C:membrane"/>
    <property type="evidence" value="ECO:0007669"/>
    <property type="project" value="InterPro"/>
</dbReference>
<feature type="transmembrane region" description="Helical" evidence="1">
    <location>
        <begin position="74"/>
        <end position="94"/>
    </location>
</feature>
<name>X0TD22_9ZZZZ</name>
<reference evidence="2" key="1">
    <citation type="journal article" date="2014" name="Front. Microbiol.">
        <title>High frequency of phylogenetically diverse reductive dehalogenase-homologous genes in deep subseafloor sedimentary metagenomes.</title>
        <authorList>
            <person name="Kawai M."/>
            <person name="Futagami T."/>
            <person name="Toyoda A."/>
            <person name="Takaki Y."/>
            <person name="Nishi S."/>
            <person name="Hori S."/>
            <person name="Arai W."/>
            <person name="Tsubouchi T."/>
            <person name="Morono Y."/>
            <person name="Uchiyama I."/>
            <person name="Ito T."/>
            <person name="Fujiyama A."/>
            <person name="Inagaki F."/>
            <person name="Takami H."/>
        </authorList>
    </citation>
    <scope>NUCLEOTIDE SEQUENCE</scope>
    <source>
        <strain evidence="2">Expedition CK06-06</strain>
    </source>
</reference>
<dbReference type="PROSITE" id="PS51108">
    <property type="entry name" value="PTS_EIID"/>
    <property type="match status" value="1"/>
</dbReference>
<protein>
    <submittedName>
        <fullName evidence="2">Uncharacterized protein</fullName>
    </submittedName>
</protein>
<feature type="transmembrane region" description="Helical" evidence="1">
    <location>
        <begin position="197"/>
        <end position="216"/>
    </location>
</feature>
<keyword evidence="1" id="KW-1133">Transmembrane helix</keyword>
<feature type="transmembrane region" description="Helical" evidence="1">
    <location>
        <begin position="106"/>
        <end position="126"/>
    </location>
</feature>
<dbReference type="GO" id="GO:0009401">
    <property type="term" value="P:phosphoenolpyruvate-dependent sugar phosphotransferase system"/>
    <property type="evidence" value="ECO:0007669"/>
    <property type="project" value="InterPro"/>
</dbReference>
<evidence type="ECO:0000313" key="2">
    <source>
        <dbReference type="EMBL" id="GAF91104.1"/>
    </source>
</evidence>